<dbReference type="AlphaFoldDB" id="W3WSH3"/>
<keyword evidence="1" id="KW-1133">Transmembrane helix</keyword>
<dbReference type="InterPro" id="IPR046368">
    <property type="entry name" value="Tag1"/>
</dbReference>
<dbReference type="PANTHER" id="PTHR35895">
    <property type="entry name" value="CHROMOSOME 16, WHOLE GENOME SHOTGUN SEQUENCE"/>
    <property type="match status" value="1"/>
</dbReference>
<dbReference type="Pfam" id="PF12505">
    <property type="entry name" value="DUF3712"/>
    <property type="match status" value="1"/>
</dbReference>
<dbReference type="PANTHER" id="PTHR35895:SF2">
    <property type="match status" value="1"/>
</dbReference>
<name>W3WSH3_PESFW</name>
<organism evidence="2 3">
    <name type="scientific">Pestalotiopsis fici (strain W106-1 / CGMCC3.15140)</name>
    <dbReference type="NCBI Taxonomy" id="1229662"/>
    <lineage>
        <taxon>Eukaryota</taxon>
        <taxon>Fungi</taxon>
        <taxon>Dikarya</taxon>
        <taxon>Ascomycota</taxon>
        <taxon>Pezizomycotina</taxon>
        <taxon>Sordariomycetes</taxon>
        <taxon>Xylariomycetidae</taxon>
        <taxon>Amphisphaeriales</taxon>
        <taxon>Sporocadaceae</taxon>
        <taxon>Pestalotiopsis</taxon>
    </lineage>
</organism>
<dbReference type="OMA" id="TSWETFV"/>
<reference evidence="3" key="1">
    <citation type="journal article" date="2015" name="BMC Genomics">
        <title>Genomic and transcriptomic analysis of the endophytic fungus Pestalotiopsis fici reveals its lifestyle and high potential for synthesis of natural products.</title>
        <authorList>
            <person name="Wang X."/>
            <person name="Zhang X."/>
            <person name="Liu L."/>
            <person name="Xiang M."/>
            <person name="Wang W."/>
            <person name="Sun X."/>
            <person name="Che Y."/>
            <person name="Guo L."/>
            <person name="Liu G."/>
            <person name="Guo L."/>
            <person name="Wang C."/>
            <person name="Yin W.B."/>
            <person name="Stadler M."/>
            <person name="Zhang X."/>
            <person name="Liu X."/>
        </authorList>
    </citation>
    <scope>NUCLEOTIDE SEQUENCE [LARGE SCALE GENOMIC DNA]</scope>
    <source>
        <strain evidence="3">W106-1 / CGMCC3.15140</strain>
    </source>
</reference>
<evidence type="ECO:0000313" key="3">
    <source>
        <dbReference type="Proteomes" id="UP000030651"/>
    </source>
</evidence>
<gene>
    <name evidence="2" type="ORF">PFICI_12720</name>
</gene>
<protein>
    <submittedName>
        <fullName evidence="2">Uncharacterized protein</fullName>
    </submittedName>
</protein>
<dbReference type="RefSeq" id="XP_007839492.1">
    <property type="nucleotide sequence ID" value="XM_007841301.1"/>
</dbReference>
<feature type="transmembrane region" description="Helical" evidence="1">
    <location>
        <begin position="71"/>
        <end position="97"/>
    </location>
</feature>
<sequence>MASGLQGNTPHVVPNAPSYNNAVNTSVGGAGTTAAARPSDNASSIDHVYEKAPVVLTKKQKLRRHCGRFKWWYLAAAIILLIILLPLLFLVILPAIVRRIVSDQTLPVYSGTFVAMTPATLMVSLETSLDTPIPAVIDETTLFLYNSETQEGSDFTPFLNITIPSTHIGRDTSIFISNQTATVTNETELEYWFNHVFDDPRVDLSVRGDTTIHLSSLHYGAHIDKTVEFSSLNYLAGLSITDMYLNFPALDNGTNMHGMLNIPNWGVLALHLGDVSFNLVAGDLNIGLITIYDLVMEPGNNSLPFYGELFLSEIVQNLGRFLDAEAESLNNGQIQIDAVGNQTVIDGLHIPYVERILNAKRLHLYISVIEFASAFINGVSGGGNASIVSVLGDVVGNNTIIEQALAHWNKTSNAAKSSEGRARSLNPKRNLALLRLGMEIMARGQNLNGF</sequence>
<proteinExistence type="predicted"/>
<dbReference type="KEGG" id="pfy:PFICI_12720"/>
<dbReference type="EMBL" id="KI912118">
    <property type="protein sequence ID" value="ETS75776.1"/>
    <property type="molecule type" value="Genomic_DNA"/>
</dbReference>
<evidence type="ECO:0000256" key="1">
    <source>
        <dbReference type="SAM" id="Phobius"/>
    </source>
</evidence>
<dbReference type="InParanoid" id="W3WSH3"/>
<accession>W3WSH3</accession>
<dbReference type="Proteomes" id="UP000030651">
    <property type="component" value="Unassembled WGS sequence"/>
</dbReference>
<keyword evidence="3" id="KW-1185">Reference proteome</keyword>
<dbReference type="HOGENOM" id="CLU_035244_0_0_1"/>
<dbReference type="InterPro" id="IPR022185">
    <property type="entry name" value="DUF3712"/>
</dbReference>
<dbReference type="GO" id="GO:0000329">
    <property type="term" value="C:fungal-type vacuole membrane"/>
    <property type="evidence" value="ECO:0007669"/>
    <property type="project" value="InterPro"/>
</dbReference>
<keyword evidence="1" id="KW-0812">Transmembrane</keyword>
<dbReference type="OrthoDB" id="10039566at2759"/>
<evidence type="ECO:0000313" key="2">
    <source>
        <dbReference type="EMBL" id="ETS75776.1"/>
    </source>
</evidence>
<dbReference type="GeneID" id="19277733"/>
<dbReference type="eggNOG" id="ENOG502SJ3Q">
    <property type="taxonomic scope" value="Eukaryota"/>
</dbReference>
<keyword evidence="1" id="KW-0472">Membrane</keyword>